<dbReference type="Proteomes" id="UP000789803">
    <property type="component" value="Unassembled WGS sequence"/>
</dbReference>
<name>A0ABN7K7A7_9BACT</name>
<reference evidence="2 3" key="1">
    <citation type="submission" date="2020-11" db="EMBL/GenBank/DDBJ databases">
        <authorList>
            <person name="Peeters C."/>
        </authorList>
    </citation>
    <scope>NUCLEOTIDE SEQUENCE [LARGE SCALE GENOMIC DNA]</scope>
    <source>
        <strain evidence="2 3">LMG 7974</strain>
    </source>
</reference>
<dbReference type="SUPFAM" id="SSF51735">
    <property type="entry name" value="NAD(P)-binding Rossmann-fold domains"/>
    <property type="match status" value="1"/>
</dbReference>
<organism evidence="2 3">
    <name type="scientific">Campylobacter majalis</name>
    <dbReference type="NCBI Taxonomy" id="2790656"/>
    <lineage>
        <taxon>Bacteria</taxon>
        <taxon>Pseudomonadati</taxon>
        <taxon>Campylobacterota</taxon>
        <taxon>Epsilonproteobacteria</taxon>
        <taxon>Campylobacterales</taxon>
        <taxon>Campylobacteraceae</taxon>
        <taxon>Campylobacter</taxon>
    </lineage>
</organism>
<accession>A0ABN7K7A7</accession>
<dbReference type="EMBL" id="CAJHOF010000003">
    <property type="protein sequence ID" value="CAD7287501.1"/>
    <property type="molecule type" value="Genomic_DNA"/>
</dbReference>
<dbReference type="CDD" id="cd05244">
    <property type="entry name" value="BVR-B_like_SDR_a"/>
    <property type="match status" value="1"/>
</dbReference>
<protein>
    <recommendedName>
        <fullName evidence="1">NAD(P)-binding domain-containing protein</fullName>
    </recommendedName>
</protein>
<evidence type="ECO:0000313" key="3">
    <source>
        <dbReference type="Proteomes" id="UP000789803"/>
    </source>
</evidence>
<dbReference type="InterPro" id="IPR016040">
    <property type="entry name" value="NAD(P)-bd_dom"/>
</dbReference>
<gene>
    <name evidence="2" type="ORF">LMG7974_00380</name>
</gene>
<evidence type="ECO:0000313" key="2">
    <source>
        <dbReference type="EMBL" id="CAD7287501.1"/>
    </source>
</evidence>
<dbReference type="InterPro" id="IPR051606">
    <property type="entry name" value="Polyketide_Oxido-like"/>
</dbReference>
<dbReference type="Pfam" id="PF13460">
    <property type="entry name" value="NAD_binding_10"/>
    <property type="match status" value="1"/>
</dbReference>
<feature type="domain" description="NAD(P)-binding" evidence="1">
    <location>
        <begin position="9"/>
        <end position="192"/>
    </location>
</feature>
<proteinExistence type="predicted"/>
<dbReference type="InterPro" id="IPR036291">
    <property type="entry name" value="NAD(P)-bd_dom_sf"/>
</dbReference>
<dbReference type="Gene3D" id="3.40.50.720">
    <property type="entry name" value="NAD(P)-binding Rossmann-like Domain"/>
    <property type="match status" value="1"/>
</dbReference>
<dbReference type="PANTHER" id="PTHR43355:SF2">
    <property type="entry name" value="FLAVIN REDUCTASE (NADPH)"/>
    <property type="match status" value="1"/>
</dbReference>
<dbReference type="RefSeq" id="WP_229932203.1">
    <property type="nucleotide sequence ID" value="NZ_CAJHOF010000003.1"/>
</dbReference>
<dbReference type="PANTHER" id="PTHR43355">
    <property type="entry name" value="FLAVIN REDUCTASE (NADPH)"/>
    <property type="match status" value="1"/>
</dbReference>
<comment type="caution">
    <text evidence="2">The sequence shown here is derived from an EMBL/GenBank/DDBJ whole genome shotgun (WGS) entry which is preliminary data.</text>
</comment>
<keyword evidence="3" id="KW-1185">Reference proteome</keyword>
<sequence>MSKNIAILGANGCAGSKILSEAKERGYSVKAIVRNRDYIGKNVLYKSVLELTKDDLSGVDVVISALGFWQDDDRHLHTKALIHLADLLSGTQTRLMVVGGAGSLYVDDSMSVKLLDTPDFPNEYKPTANAMSQALDALRKRDDVRWTFLSPAAEFEPDLARTGEYILANEIFTLNDKGESVIGYADYAVAMIDEIENENFIQKRFSVVGK</sequence>
<evidence type="ECO:0000259" key="1">
    <source>
        <dbReference type="Pfam" id="PF13460"/>
    </source>
</evidence>